<name>A0A1H1LWE7_BRESA</name>
<dbReference type="STRING" id="629680.SAMN04489751_0448"/>
<evidence type="ECO:0000256" key="3">
    <source>
        <dbReference type="RuleBase" id="RU000363"/>
    </source>
</evidence>
<dbReference type="PRINTS" id="PR00081">
    <property type="entry name" value="GDHRDH"/>
</dbReference>
<proteinExistence type="inferred from homology"/>
<dbReference type="Proteomes" id="UP000199700">
    <property type="component" value="Chromosome"/>
</dbReference>
<reference evidence="5" key="1">
    <citation type="submission" date="2016-10" db="EMBL/GenBank/DDBJ databases">
        <authorList>
            <person name="Varghese N."/>
            <person name="Submissions S."/>
        </authorList>
    </citation>
    <scope>NUCLEOTIDE SEQUENCE [LARGE SCALE GENOMIC DNA]</scope>
    <source>
        <strain evidence="5">DSM 22082</strain>
    </source>
</reference>
<sequence length="253" mass="26099">MDIRNQVALVTGGASGLGLATAERLLAAGAKVVIVDLPGSAGEEVADRFGEDVRFVPADVTSEEQVAAAIEAAVAMGPLRVVVNCAGIGGSARVSGRKGPFPLDAFTRVIHINLIGTFNVLRLGAEAMQSFDEIGEERGVIINTASVAAFDGQIGQAAYSASKGGIVGLTLPVARDLASTKIRVMTIAPGTFTTPLMQGASEETLASLGEQVPHPSRLGEPEEYASLAEHIVSNPMLNGEVIRLDGAIRMGPK</sequence>
<dbReference type="InterPro" id="IPR057326">
    <property type="entry name" value="KR_dom"/>
</dbReference>
<dbReference type="InterPro" id="IPR036291">
    <property type="entry name" value="NAD(P)-bd_dom_sf"/>
</dbReference>
<dbReference type="FunFam" id="3.40.50.720:FF:000215">
    <property type="entry name" value="3-hydroxyacyl-CoA dehydrogenase type-2"/>
    <property type="match status" value="1"/>
</dbReference>
<organism evidence="5 6">
    <name type="scientific">Brevibacterium sandarakinum</name>
    <dbReference type="NCBI Taxonomy" id="629680"/>
    <lineage>
        <taxon>Bacteria</taxon>
        <taxon>Bacillati</taxon>
        <taxon>Actinomycetota</taxon>
        <taxon>Actinomycetes</taxon>
        <taxon>Micrococcales</taxon>
        <taxon>Brevibacteriaceae</taxon>
        <taxon>Brevibacterium</taxon>
    </lineage>
</organism>
<comment type="similarity">
    <text evidence="1 3">Belongs to the short-chain dehydrogenases/reductases (SDR) family.</text>
</comment>
<dbReference type="PANTHER" id="PTHR43658">
    <property type="entry name" value="SHORT-CHAIN DEHYDROGENASE/REDUCTASE"/>
    <property type="match status" value="1"/>
</dbReference>
<evidence type="ECO:0000313" key="5">
    <source>
        <dbReference type="EMBL" id="SDR78737.1"/>
    </source>
</evidence>
<dbReference type="AlphaFoldDB" id="A0A1H1LWE7"/>
<dbReference type="InterPro" id="IPR002347">
    <property type="entry name" value="SDR_fam"/>
</dbReference>
<dbReference type="PANTHER" id="PTHR43658:SF8">
    <property type="entry name" value="17-BETA-HYDROXYSTEROID DEHYDROGENASE 14-RELATED"/>
    <property type="match status" value="1"/>
</dbReference>
<protein>
    <submittedName>
        <fullName evidence="5">NAD(P)-dependent dehydrogenase, short-chain alcohol dehydrogenase family</fullName>
    </submittedName>
</protein>
<evidence type="ECO:0000256" key="2">
    <source>
        <dbReference type="ARBA" id="ARBA00023002"/>
    </source>
</evidence>
<keyword evidence="6" id="KW-1185">Reference proteome</keyword>
<evidence type="ECO:0000256" key="1">
    <source>
        <dbReference type="ARBA" id="ARBA00006484"/>
    </source>
</evidence>
<dbReference type="Pfam" id="PF00106">
    <property type="entry name" value="adh_short"/>
    <property type="match status" value="1"/>
</dbReference>
<accession>A0A1H1LWE7</accession>
<dbReference type="OrthoDB" id="9795647at2"/>
<dbReference type="PRINTS" id="PR00080">
    <property type="entry name" value="SDRFAMILY"/>
</dbReference>
<dbReference type="SMART" id="SM00822">
    <property type="entry name" value="PKS_KR"/>
    <property type="match status" value="1"/>
</dbReference>
<dbReference type="PROSITE" id="PS00061">
    <property type="entry name" value="ADH_SHORT"/>
    <property type="match status" value="1"/>
</dbReference>
<dbReference type="SUPFAM" id="SSF51735">
    <property type="entry name" value="NAD(P)-binding Rossmann-fold domains"/>
    <property type="match status" value="1"/>
</dbReference>
<dbReference type="Gene3D" id="3.40.50.720">
    <property type="entry name" value="NAD(P)-binding Rossmann-like Domain"/>
    <property type="match status" value="1"/>
</dbReference>
<evidence type="ECO:0000259" key="4">
    <source>
        <dbReference type="SMART" id="SM00822"/>
    </source>
</evidence>
<feature type="domain" description="Ketoreductase" evidence="4">
    <location>
        <begin position="6"/>
        <end position="177"/>
    </location>
</feature>
<dbReference type="GO" id="GO:0016491">
    <property type="term" value="F:oxidoreductase activity"/>
    <property type="evidence" value="ECO:0007669"/>
    <property type="project" value="UniProtKB-KW"/>
</dbReference>
<dbReference type="EMBL" id="LT629739">
    <property type="protein sequence ID" value="SDR78737.1"/>
    <property type="molecule type" value="Genomic_DNA"/>
</dbReference>
<gene>
    <name evidence="5" type="ORF">SAMN04489751_0448</name>
</gene>
<evidence type="ECO:0000313" key="6">
    <source>
        <dbReference type="Proteomes" id="UP000199700"/>
    </source>
</evidence>
<dbReference type="RefSeq" id="WP_092102655.1">
    <property type="nucleotide sequence ID" value="NZ_LT629739.1"/>
</dbReference>
<dbReference type="InterPro" id="IPR020904">
    <property type="entry name" value="Sc_DH/Rdtase_CS"/>
</dbReference>
<keyword evidence="2" id="KW-0560">Oxidoreductase</keyword>